<dbReference type="EMBL" id="JADNYJ010000176">
    <property type="protein sequence ID" value="KAF8876976.1"/>
    <property type="molecule type" value="Genomic_DNA"/>
</dbReference>
<feature type="chain" id="PRO_5040427567" evidence="2">
    <location>
        <begin position="27"/>
        <end position="170"/>
    </location>
</feature>
<name>A0A9P5TH50_GYMJU</name>
<reference evidence="3" key="1">
    <citation type="submission" date="2020-11" db="EMBL/GenBank/DDBJ databases">
        <authorList>
            <consortium name="DOE Joint Genome Institute"/>
            <person name="Ahrendt S."/>
            <person name="Riley R."/>
            <person name="Andreopoulos W."/>
            <person name="LaButti K."/>
            <person name="Pangilinan J."/>
            <person name="Ruiz-duenas F.J."/>
            <person name="Barrasa J.M."/>
            <person name="Sanchez-Garcia M."/>
            <person name="Camarero S."/>
            <person name="Miyauchi S."/>
            <person name="Serrano A."/>
            <person name="Linde D."/>
            <person name="Babiker R."/>
            <person name="Drula E."/>
            <person name="Ayuso-Fernandez I."/>
            <person name="Pacheco R."/>
            <person name="Padilla G."/>
            <person name="Ferreira P."/>
            <person name="Barriuso J."/>
            <person name="Kellner H."/>
            <person name="Castanera R."/>
            <person name="Alfaro M."/>
            <person name="Ramirez L."/>
            <person name="Pisabarro A.G."/>
            <person name="Kuo A."/>
            <person name="Tritt A."/>
            <person name="Lipzen A."/>
            <person name="He G."/>
            <person name="Yan M."/>
            <person name="Ng V."/>
            <person name="Cullen D."/>
            <person name="Martin F."/>
            <person name="Rosso M.-N."/>
            <person name="Henrissat B."/>
            <person name="Hibbett D."/>
            <person name="Martinez A.T."/>
            <person name="Grigoriev I.V."/>
        </authorList>
    </citation>
    <scope>NUCLEOTIDE SEQUENCE</scope>
    <source>
        <strain evidence="3">AH 44721</strain>
    </source>
</reference>
<proteinExistence type="predicted"/>
<protein>
    <submittedName>
        <fullName evidence="3">Uncharacterized protein</fullName>
    </submittedName>
</protein>
<evidence type="ECO:0000256" key="2">
    <source>
        <dbReference type="SAM" id="SignalP"/>
    </source>
</evidence>
<dbReference type="OrthoDB" id="2978948at2759"/>
<keyword evidence="2" id="KW-0732">Signal</keyword>
<feature type="region of interest" description="Disordered" evidence="1">
    <location>
        <begin position="116"/>
        <end position="145"/>
    </location>
</feature>
<dbReference type="Proteomes" id="UP000724874">
    <property type="component" value="Unassembled WGS sequence"/>
</dbReference>
<evidence type="ECO:0000313" key="3">
    <source>
        <dbReference type="EMBL" id="KAF8876976.1"/>
    </source>
</evidence>
<evidence type="ECO:0000313" key="4">
    <source>
        <dbReference type="Proteomes" id="UP000724874"/>
    </source>
</evidence>
<comment type="caution">
    <text evidence="3">The sequence shown here is derived from an EMBL/GenBank/DDBJ whole genome shotgun (WGS) entry which is preliminary data.</text>
</comment>
<sequence length="170" mass="18901">MNLATFRLYLLLNVGLLFVGLSPALAQSEEGGGSGAAAASTCLFSCPESDASSWPLVKRPHTIGWESYYSIFECVYSIPKTNPSQELHEHKCSYGKQSGIQRLRVANDNCPPRAIQCPQPRLYDPEDDEGEDHVEPPLNKPKFSNLDAEEVPPWVDNGRYLLFLSEHHPS</sequence>
<gene>
    <name evidence="3" type="ORF">CPB84DRAFT_379267</name>
</gene>
<keyword evidence="4" id="KW-1185">Reference proteome</keyword>
<evidence type="ECO:0000256" key="1">
    <source>
        <dbReference type="SAM" id="MobiDB-lite"/>
    </source>
</evidence>
<accession>A0A9P5TH50</accession>
<feature type="signal peptide" evidence="2">
    <location>
        <begin position="1"/>
        <end position="26"/>
    </location>
</feature>
<organism evidence="3 4">
    <name type="scientific">Gymnopilus junonius</name>
    <name type="common">Spectacular rustgill mushroom</name>
    <name type="synonym">Gymnopilus spectabilis subsp. junonius</name>
    <dbReference type="NCBI Taxonomy" id="109634"/>
    <lineage>
        <taxon>Eukaryota</taxon>
        <taxon>Fungi</taxon>
        <taxon>Dikarya</taxon>
        <taxon>Basidiomycota</taxon>
        <taxon>Agaricomycotina</taxon>
        <taxon>Agaricomycetes</taxon>
        <taxon>Agaricomycetidae</taxon>
        <taxon>Agaricales</taxon>
        <taxon>Agaricineae</taxon>
        <taxon>Hymenogastraceae</taxon>
        <taxon>Gymnopilus</taxon>
    </lineage>
</organism>
<dbReference type="AlphaFoldDB" id="A0A9P5TH50"/>